<name>A0A220ML20_9BACL</name>
<dbReference type="EMBL" id="CP018145">
    <property type="protein sequence ID" value="ASJ55854.1"/>
    <property type="molecule type" value="Genomic_DNA"/>
</dbReference>
<dbReference type="RefSeq" id="WP_088909477.1">
    <property type="nucleotide sequence ID" value="NZ_CP018145.1"/>
</dbReference>
<dbReference type="AlphaFoldDB" id="A0A220ML20"/>
<dbReference type="KEGG" id="bfm:BP422_21245"/>
<accession>A0A220ML20</accession>
<protein>
    <submittedName>
        <fullName evidence="1">Uncharacterized protein</fullName>
    </submittedName>
</protein>
<evidence type="ECO:0000313" key="2">
    <source>
        <dbReference type="Proteomes" id="UP000197781"/>
    </source>
</evidence>
<evidence type="ECO:0000313" key="1">
    <source>
        <dbReference type="EMBL" id="ASJ55854.1"/>
    </source>
</evidence>
<reference evidence="1 2" key="1">
    <citation type="submission" date="2016-11" db="EMBL/GenBank/DDBJ databases">
        <authorList>
            <person name="Jaros S."/>
            <person name="Januszkiewicz K."/>
            <person name="Wedrychowicz H."/>
        </authorList>
    </citation>
    <scope>NUCLEOTIDE SEQUENCE [LARGE SCALE GENOMIC DNA]</scope>
    <source>
        <strain evidence="1 2">NF2</strain>
    </source>
</reference>
<gene>
    <name evidence="1" type="ORF">BP422_21245</name>
</gene>
<proteinExistence type="predicted"/>
<sequence length="90" mass="10301">MSYVAKTDWKHDDPVTEHDINRWEKGIADAHAELAVLKADVSNLKVRVNTIESTLPDGFVHNNFNDDLSTISFIRVIRGYYNEAQSRLEV</sequence>
<dbReference type="Proteomes" id="UP000197781">
    <property type="component" value="Chromosome"/>
</dbReference>
<organism evidence="1 2">
    <name type="scientific">Brevibacillus formosus</name>
    <dbReference type="NCBI Taxonomy" id="54913"/>
    <lineage>
        <taxon>Bacteria</taxon>
        <taxon>Bacillati</taxon>
        <taxon>Bacillota</taxon>
        <taxon>Bacilli</taxon>
        <taxon>Bacillales</taxon>
        <taxon>Paenibacillaceae</taxon>
        <taxon>Brevibacillus</taxon>
    </lineage>
</organism>